<keyword evidence="1" id="KW-0472">Membrane</keyword>
<name>A0ABU5ZHC6_9BACL</name>
<dbReference type="EMBL" id="JAYJLD010000005">
    <property type="protein sequence ID" value="MEB3101071.1"/>
    <property type="molecule type" value="Genomic_DNA"/>
</dbReference>
<evidence type="ECO:0000313" key="3">
    <source>
        <dbReference type="Proteomes" id="UP001310386"/>
    </source>
</evidence>
<protein>
    <submittedName>
        <fullName evidence="2">Uncharacterized protein</fullName>
    </submittedName>
</protein>
<gene>
    <name evidence="2" type="ORF">VF724_05280</name>
</gene>
<organism evidence="2 3">
    <name type="scientific">Ferviditalea candida</name>
    <dbReference type="NCBI Taxonomy" id="3108399"/>
    <lineage>
        <taxon>Bacteria</taxon>
        <taxon>Bacillati</taxon>
        <taxon>Bacillota</taxon>
        <taxon>Bacilli</taxon>
        <taxon>Bacillales</taxon>
        <taxon>Paenibacillaceae</taxon>
        <taxon>Ferviditalea</taxon>
    </lineage>
</organism>
<reference evidence="2" key="1">
    <citation type="submission" date="2023-12" db="EMBL/GenBank/DDBJ databases">
        <title>Fervidustalea candida gen. nov., sp. nov., a novel member of the family Paenibacillaceae isolated from a geothermal area.</title>
        <authorList>
            <person name="Li W.-J."/>
            <person name="Jiao J.-Y."/>
            <person name="Chen Y."/>
        </authorList>
    </citation>
    <scope>NUCLEOTIDE SEQUENCE</scope>
    <source>
        <strain evidence="2">SYSU GA230002</strain>
    </source>
</reference>
<keyword evidence="3" id="KW-1185">Reference proteome</keyword>
<keyword evidence="1" id="KW-0812">Transmembrane</keyword>
<comment type="caution">
    <text evidence="2">The sequence shown here is derived from an EMBL/GenBank/DDBJ whole genome shotgun (WGS) entry which is preliminary data.</text>
</comment>
<sequence length="136" mass="15362">MISGLLFLKLSYAVGGNAPVMAGLASAAAFTGLGWMMRRWRADTGLIERKPAFRFNRPLIFRDSAPLFRSRTSVHVLTEHGIKTLLRRWKYVKFLLQLTSIGVIMLLMLPFWWGIPVFILMGAAGAYFGSRMMTSF</sequence>
<accession>A0ABU5ZHC6</accession>
<evidence type="ECO:0000313" key="2">
    <source>
        <dbReference type="EMBL" id="MEB3101071.1"/>
    </source>
</evidence>
<evidence type="ECO:0000256" key="1">
    <source>
        <dbReference type="SAM" id="Phobius"/>
    </source>
</evidence>
<proteinExistence type="predicted"/>
<feature type="transmembrane region" description="Helical" evidence="1">
    <location>
        <begin position="95"/>
        <end position="128"/>
    </location>
</feature>
<keyword evidence="1" id="KW-1133">Transmembrane helix</keyword>
<dbReference type="RefSeq" id="WP_371753185.1">
    <property type="nucleotide sequence ID" value="NZ_JAYJLD010000005.1"/>
</dbReference>
<dbReference type="Proteomes" id="UP001310386">
    <property type="component" value="Unassembled WGS sequence"/>
</dbReference>